<sequence length="88" mass="10157">MINKTIPLRKCVACGQMVPKDELYRVVRTEDGIQLDLTYKAQGRGAYVCRKIECIQLADKKKSFNRSLRCPVSQEVIDSLYAEFKNDR</sequence>
<organism evidence="2 3">
    <name type="scientific">Pseudobutyrivibrio ruminis</name>
    <dbReference type="NCBI Taxonomy" id="46206"/>
    <lineage>
        <taxon>Bacteria</taxon>
        <taxon>Bacillati</taxon>
        <taxon>Bacillota</taxon>
        <taxon>Clostridia</taxon>
        <taxon>Lachnospirales</taxon>
        <taxon>Lachnospiraceae</taxon>
        <taxon>Pseudobutyrivibrio</taxon>
    </lineage>
</organism>
<comment type="caution">
    <text evidence="2">The sequence shown here is derived from an EMBL/GenBank/DDBJ whole genome shotgun (WGS) entry which is preliminary data.</text>
</comment>
<dbReference type="NCBIfam" id="NF047356">
    <property type="entry name" value="RNA_bind_RnpM"/>
    <property type="match status" value="1"/>
</dbReference>
<dbReference type="Proteomes" id="UP000225889">
    <property type="component" value="Unassembled WGS sequence"/>
</dbReference>
<feature type="domain" description="YlxR" evidence="1">
    <location>
        <begin position="9"/>
        <end position="80"/>
    </location>
</feature>
<dbReference type="RefSeq" id="WP_099391798.1">
    <property type="nucleotide sequence ID" value="NZ_PDYF01000011.1"/>
</dbReference>
<dbReference type="CDD" id="cd00279">
    <property type="entry name" value="YlxR"/>
    <property type="match status" value="1"/>
</dbReference>
<gene>
    <name evidence="2" type="ORF">CSX01_06255</name>
</gene>
<dbReference type="SUPFAM" id="SSF64376">
    <property type="entry name" value="YlxR-like"/>
    <property type="match status" value="1"/>
</dbReference>
<dbReference type="PANTHER" id="PTHR34215:SF1">
    <property type="entry name" value="YLXR DOMAIN-CONTAINING PROTEIN"/>
    <property type="match status" value="1"/>
</dbReference>
<proteinExistence type="predicted"/>
<protein>
    <submittedName>
        <fullName evidence="2">Nucleic-acid-binding protein</fullName>
    </submittedName>
</protein>
<dbReference type="AlphaFoldDB" id="A0A2G3DVP5"/>
<dbReference type="EMBL" id="PDYF01000011">
    <property type="protein sequence ID" value="PHU34935.1"/>
    <property type="molecule type" value="Genomic_DNA"/>
</dbReference>
<evidence type="ECO:0000259" key="1">
    <source>
        <dbReference type="Pfam" id="PF04296"/>
    </source>
</evidence>
<dbReference type="InterPro" id="IPR037465">
    <property type="entry name" value="YlxR"/>
</dbReference>
<accession>A0A2G3DVP5</accession>
<dbReference type="Gene3D" id="3.30.1230.10">
    <property type="entry name" value="YlxR-like"/>
    <property type="match status" value="1"/>
</dbReference>
<reference evidence="2 3" key="2">
    <citation type="submission" date="2017-10" db="EMBL/GenBank/DDBJ databases">
        <authorList>
            <person name="Banno H."/>
            <person name="Chua N.-H."/>
        </authorList>
    </citation>
    <scope>NUCLEOTIDE SEQUENCE [LARGE SCALE GENOMIC DNA]</scope>
    <source>
        <strain evidence="2 3">JK626</strain>
    </source>
</reference>
<dbReference type="InterPro" id="IPR035931">
    <property type="entry name" value="YlxR-like_sf"/>
</dbReference>
<evidence type="ECO:0000313" key="2">
    <source>
        <dbReference type="EMBL" id="PHU34935.1"/>
    </source>
</evidence>
<reference evidence="2 3" key="1">
    <citation type="submission" date="2017-10" db="EMBL/GenBank/DDBJ databases">
        <title>Resolving the taxonomy of Roseburia spp., Eubacterium rectale and Agathobacter spp. through phylogenomic analysis.</title>
        <authorList>
            <person name="Sheridan P.O."/>
            <person name="Walker A.W."/>
            <person name="Duncan S.H."/>
            <person name="Scott K.P."/>
            <person name="Toole P.W.O."/>
            <person name="Luis P."/>
            <person name="Flint H.J."/>
        </authorList>
    </citation>
    <scope>NUCLEOTIDE SEQUENCE [LARGE SCALE GENOMIC DNA]</scope>
    <source>
        <strain evidence="2 3">JK626</strain>
    </source>
</reference>
<dbReference type="PANTHER" id="PTHR34215">
    <property type="entry name" value="BLL0784 PROTEIN"/>
    <property type="match status" value="1"/>
</dbReference>
<name>A0A2G3DVP5_9FIRM</name>
<dbReference type="Pfam" id="PF04296">
    <property type="entry name" value="YlxR"/>
    <property type="match status" value="1"/>
</dbReference>
<dbReference type="InterPro" id="IPR007393">
    <property type="entry name" value="YlxR_dom"/>
</dbReference>
<evidence type="ECO:0000313" key="3">
    <source>
        <dbReference type="Proteomes" id="UP000225889"/>
    </source>
</evidence>